<organism evidence="1 2">
    <name type="scientific">Elizabethkingia meningoseptica</name>
    <name type="common">Chryseobacterium meningosepticum</name>
    <dbReference type="NCBI Taxonomy" id="238"/>
    <lineage>
        <taxon>Bacteria</taxon>
        <taxon>Pseudomonadati</taxon>
        <taxon>Bacteroidota</taxon>
        <taxon>Flavobacteriia</taxon>
        <taxon>Flavobacteriales</taxon>
        <taxon>Weeksellaceae</taxon>
        <taxon>Elizabethkingia</taxon>
    </lineage>
</organism>
<reference evidence="1 2" key="1">
    <citation type="submission" date="2016-11" db="EMBL/GenBank/DDBJ databases">
        <title>Genome sequence and comparative genomic analysis of clinical strain Elizabethkingia meningoseptica 61421 PRCM.</title>
        <authorList>
            <person name="Wang M."/>
            <person name="Hu S."/>
            <person name="Cao L."/>
            <person name="Jiang T."/>
            <person name="Zhou Y."/>
            <person name="Ming D."/>
        </authorList>
    </citation>
    <scope>NUCLEOTIDE SEQUENCE [LARGE SCALE GENOMIC DNA]</scope>
    <source>
        <strain evidence="1 2">61421 PRCM</strain>
    </source>
</reference>
<evidence type="ECO:0008006" key="3">
    <source>
        <dbReference type="Google" id="ProtNLM"/>
    </source>
</evidence>
<dbReference type="EMBL" id="MPOG01000004">
    <property type="protein sequence ID" value="OOH97374.1"/>
    <property type="molecule type" value="Genomic_DNA"/>
</dbReference>
<dbReference type="AlphaFoldDB" id="A0A1V3U363"/>
<protein>
    <recommendedName>
        <fullName evidence="3">SRPBCC domain-containing protein</fullName>
    </recommendedName>
</protein>
<dbReference type="Proteomes" id="UP000188947">
    <property type="component" value="Unassembled WGS sequence"/>
</dbReference>
<name>A0A1V3U363_ELIME</name>
<dbReference type="RefSeq" id="WP_069213994.1">
    <property type="nucleotide sequence ID" value="NZ_CP016378.1"/>
</dbReference>
<dbReference type="STRING" id="238.BBD35_10910"/>
<dbReference type="CDD" id="cd07820">
    <property type="entry name" value="SRPBCC_3"/>
    <property type="match status" value="1"/>
</dbReference>
<comment type="caution">
    <text evidence="1">The sequence shown here is derived from an EMBL/GenBank/DDBJ whole genome shotgun (WGS) entry which is preliminary data.</text>
</comment>
<accession>A0A1V3U363</accession>
<dbReference type="InterPro" id="IPR023393">
    <property type="entry name" value="START-like_dom_sf"/>
</dbReference>
<gene>
    <name evidence="1" type="ORF">BMF97_03390</name>
</gene>
<keyword evidence="2" id="KW-1185">Reference proteome</keyword>
<dbReference type="OrthoDB" id="9793552at2"/>
<dbReference type="eggNOG" id="COG4276">
    <property type="taxonomic scope" value="Bacteria"/>
</dbReference>
<evidence type="ECO:0000313" key="1">
    <source>
        <dbReference type="EMBL" id="OOH97374.1"/>
    </source>
</evidence>
<sequence length="156" mass="18795">MRYRLYREQQLNCDIEKVWEFFSSPMNLSKITPPDMKFIVLSDLSDTPIYEGMEIDYLVSPLLGISVKWKTKITQVSFQRSFADFQSKGPYKYWHHFHEFIPNEKGVLMKDRIDYELPMGFLGRLAHGLFVHKRLNQIFDFRYSFLETYFNEKKII</sequence>
<dbReference type="Gene3D" id="3.30.530.20">
    <property type="match status" value="1"/>
</dbReference>
<dbReference type="SUPFAM" id="SSF55961">
    <property type="entry name" value="Bet v1-like"/>
    <property type="match status" value="1"/>
</dbReference>
<proteinExistence type="predicted"/>
<evidence type="ECO:0000313" key="2">
    <source>
        <dbReference type="Proteomes" id="UP000188947"/>
    </source>
</evidence>